<protein>
    <submittedName>
        <fullName evidence="2">Alpha/beta hydrolase</fullName>
    </submittedName>
</protein>
<reference evidence="3" key="1">
    <citation type="submission" date="2017-08" db="EMBL/GenBank/DDBJ databases">
        <authorList>
            <person name="Varghese N."/>
            <person name="Submissions S."/>
        </authorList>
    </citation>
    <scope>NUCLEOTIDE SEQUENCE [LARGE SCALE GENOMIC DNA]</scope>
    <source>
        <strain evidence="3">USBA17B2</strain>
    </source>
</reference>
<dbReference type="SUPFAM" id="SSF53474">
    <property type="entry name" value="alpha/beta-Hydrolases"/>
    <property type="match status" value="1"/>
</dbReference>
<gene>
    <name evidence="2" type="ORF">SAMN05421879_12311</name>
</gene>
<proteinExistence type="predicted"/>
<name>A0A285VVN7_9MICO</name>
<keyword evidence="2" id="KW-0378">Hydrolase</keyword>
<dbReference type="InterPro" id="IPR010427">
    <property type="entry name" value="DUF1023"/>
</dbReference>
<dbReference type="AlphaFoldDB" id="A0A285VVN7"/>
<accession>A0A285VVN7</accession>
<dbReference type="Pfam" id="PF06259">
    <property type="entry name" value="Abhydrolase_8"/>
    <property type="match status" value="1"/>
</dbReference>
<dbReference type="Proteomes" id="UP000219688">
    <property type="component" value="Unassembled WGS sequence"/>
</dbReference>
<sequence length="704" mass="75216">MSAPVVTAWMRQDGSDVRRLGEELGSLATTLDRSERELATTLGSAATALGWEGTMTGRADAASVPTGSLTGRFADACRAAGAALRTLAATMSWRGPAVVQLLAEQEALLADPPRMTVRDDLGGEVRVVDHVARTRLLDDLHSRLREHSDALAQKDRACRDALAHVVEDLGRLVPPGTSPGFLRSLAPPGAYGLFQDTGVVDTDAEEALARRIRPGTPAQDVRRLIAEVPVGRLDEFLARHPHVAAVLAEDWDHATGEDPLLDALLEAVGPPGEHGPQVSSVGAVRRAWLQLTAEERARLRLLYPTLVGSTDGIAIEDRVLANRALVRHALLRELAVEHRLNSGPTTAELTRQEAARYEDATGSALGAFGHWLARQFLASDAGLFVHDAPGVDPDRELAESRARIDLYRSLLLDAPPAPRLGDTSGIPAHLRLLLVFDPRGDGRYAEWHGRVDAPNVGILVPGTYSEMASIQDYSTEAARIARDHAATTATVSWLGTDLPSSIVSDASRRSFSESGGTHLLRFVEGLGLAPERDVSLVGHSAGGAVVGYADVLGVDVDRVLHVASAGTGLGLSAGLDYRSTTWDGDAREVVRYTQTAPGDPIAVSQDSGWLTDGTPLGHGWGHEDTFADWVVLDTGRTEDGQQIAGGTQAHTQVFSPGSTAWDNVVGVITGGQVTPYDPEWHWWHGRRSPYHDSAYPGTPTVEVP</sequence>
<dbReference type="EMBL" id="OBQK01000023">
    <property type="protein sequence ID" value="SOC58150.1"/>
    <property type="molecule type" value="Genomic_DNA"/>
</dbReference>
<organism evidence="2 3">
    <name type="scientific">Ornithinimicrobium cerasi</name>
    <dbReference type="NCBI Taxonomy" id="2248773"/>
    <lineage>
        <taxon>Bacteria</taxon>
        <taxon>Bacillati</taxon>
        <taxon>Actinomycetota</taxon>
        <taxon>Actinomycetes</taxon>
        <taxon>Micrococcales</taxon>
        <taxon>Ornithinimicrobiaceae</taxon>
        <taxon>Ornithinimicrobium</taxon>
    </lineage>
</organism>
<evidence type="ECO:0000313" key="2">
    <source>
        <dbReference type="EMBL" id="SOC58150.1"/>
    </source>
</evidence>
<evidence type="ECO:0000313" key="3">
    <source>
        <dbReference type="Proteomes" id="UP000219688"/>
    </source>
</evidence>
<keyword evidence="3" id="KW-1185">Reference proteome</keyword>
<feature type="domain" description="DUF1023" evidence="1">
    <location>
        <begin position="437"/>
        <end position="583"/>
    </location>
</feature>
<dbReference type="RefSeq" id="WP_097189329.1">
    <property type="nucleotide sequence ID" value="NZ_OBQK01000023.1"/>
</dbReference>
<dbReference type="InterPro" id="IPR029058">
    <property type="entry name" value="AB_hydrolase_fold"/>
</dbReference>
<dbReference type="GO" id="GO:0016787">
    <property type="term" value="F:hydrolase activity"/>
    <property type="evidence" value="ECO:0007669"/>
    <property type="project" value="UniProtKB-KW"/>
</dbReference>
<evidence type="ECO:0000259" key="1">
    <source>
        <dbReference type="Pfam" id="PF06259"/>
    </source>
</evidence>